<keyword evidence="2" id="KW-0812">Transmembrane</keyword>
<accession>A0A6A5BAY3</accession>
<gene>
    <name evidence="3" type="ORF">FDP41_006369</name>
</gene>
<comment type="caution">
    <text evidence="3">The sequence shown here is derived from an EMBL/GenBank/DDBJ whole genome shotgun (WGS) entry which is preliminary data.</text>
</comment>
<keyword evidence="4" id="KW-1185">Reference proteome</keyword>
<dbReference type="RefSeq" id="XP_044559050.1">
    <property type="nucleotide sequence ID" value="XM_044709996.1"/>
</dbReference>
<keyword evidence="2" id="KW-1133">Transmembrane helix</keyword>
<dbReference type="VEuPathDB" id="AmoebaDB:FDP41_006369"/>
<name>A0A6A5BAY3_NAEFO</name>
<dbReference type="GeneID" id="68113587"/>
<dbReference type="Proteomes" id="UP000444721">
    <property type="component" value="Unassembled WGS sequence"/>
</dbReference>
<evidence type="ECO:0000256" key="1">
    <source>
        <dbReference type="SAM" id="MobiDB-lite"/>
    </source>
</evidence>
<organism evidence="3 4">
    <name type="scientific">Naegleria fowleri</name>
    <name type="common">Brain eating amoeba</name>
    <dbReference type="NCBI Taxonomy" id="5763"/>
    <lineage>
        <taxon>Eukaryota</taxon>
        <taxon>Discoba</taxon>
        <taxon>Heterolobosea</taxon>
        <taxon>Tetramitia</taxon>
        <taxon>Eutetramitia</taxon>
        <taxon>Vahlkampfiidae</taxon>
        <taxon>Naegleria</taxon>
    </lineage>
</organism>
<dbReference type="AlphaFoldDB" id="A0A6A5BAY3"/>
<proteinExistence type="predicted"/>
<feature type="region of interest" description="Disordered" evidence="1">
    <location>
        <begin position="1"/>
        <end position="20"/>
    </location>
</feature>
<dbReference type="EMBL" id="VFQX01000052">
    <property type="protein sequence ID" value="KAF0974337.1"/>
    <property type="molecule type" value="Genomic_DNA"/>
</dbReference>
<reference evidence="3 4" key="1">
    <citation type="journal article" date="2019" name="Sci. Rep.">
        <title>Nanopore sequencing improves the draft genome of the human pathogenic amoeba Naegleria fowleri.</title>
        <authorList>
            <person name="Liechti N."/>
            <person name="Schurch N."/>
            <person name="Bruggmann R."/>
            <person name="Wittwer M."/>
        </authorList>
    </citation>
    <scope>NUCLEOTIDE SEQUENCE [LARGE SCALE GENOMIC DNA]</scope>
    <source>
        <strain evidence="3 4">ATCC 30894</strain>
    </source>
</reference>
<evidence type="ECO:0000313" key="4">
    <source>
        <dbReference type="Proteomes" id="UP000444721"/>
    </source>
</evidence>
<protein>
    <recommendedName>
        <fullName evidence="5">Cache domain-containing protein</fullName>
    </recommendedName>
</protein>
<keyword evidence="2" id="KW-0472">Membrane</keyword>
<evidence type="ECO:0000256" key="2">
    <source>
        <dbReference type="SAM" id="Phobius"/>
    </source>
</evidence>
<sequence>MKIHPTTLEEPPSSSISFSTSSSTHVLRASVVVPPDSITRSTALLSDTASRSSLTIDSSLNLHLQKTLNDEHKPLVRRVLKRICPAPHSLQNLLLFIFLLQTVICIGSMIVLIQSSGDKSIDDISTIQSHSIALSINSHISTAKAILTELHQLLSLSNHLNGDSIPDLQTLSKRVLALFAPTKLGYPMTTQFYYGNSLRNFISIEITQTRQYVLIRDEMANVITSTYNEFYEPVNQVQTNPNYDTLKRDWYKAGLKKTYPDYQWSNIFSRVTVKGICIAACTSVNYSSYNYTSLNGTVVQKIPVTQVIGVHFDMSQMDLLLNQTILQYKDYQTKSMDIVIVERSGNIVTSSIGVVQDTAAIRVHLNSTTDVFSMIYNELVQRKVLYGLDGPSNASLLYSEAELSNTTTIIFYVQNHRVTVKFINDDHGIDWVMILSAVNYGFVKQYSQVHQNYWPFPLF</sequence>
<evidence type="ECO:0008006" key="5">
    <source>
        <dbReference type="Google" id="ProtNLM"/>
    </source>
</evidence>
<dbReference type="VEuPathDB" id="AmoebaDB:NF0128430"/>
<evidence type="ECO:0000313" key="3">
    <source>
        <dbReference type="EMBL" id="KAF0974337.1"/>
    </source>
</evidence>
<dbReference type="VEuPathDB" id="AmoebaDB:NfTy_090420"/>
<feature type="transmembrane region" description="Helical" evidence="2">
    <location>
        <begin position="93"/>
        <end position="113"/>
    </location>
</feature>